<reference evidence="1 2" key="1">
    <citation type="journal article" date="2016" name="Nat. Commun.">
        <title>Thousands of microbial genomes shed light on interconnected biogeochemical processes in an aquifer system.</title>
        <authorList>
            <person name="Anantharaman K."/>
            <person name="Brown C.T."/>
            <person name="Hug L.A."/>
            <person name="Sharon I."/>
            <person name="Castelle C.J."/>
            <person name="Probst A.J."/>
            <person name="Thomas B.C."/>
            <person name="Singh A."/>
            <person name="Wilkins M.J."/>
            <person name="Karaoz U."/>
            <person name="Brodie E.L."/>
            <person name="Williams K.H."/>
            <person name="Hubbard S.S."/>
            <person name="Banfield J.F."/>
        </authorList>
    </citation>
    <scope>NUCLEOTIDE SEQUENCE [LARGE SCALE GENOMIC DNA]</scope>
</reference>
<gene>
    <name evidence="1" type="ORF">A3D56_02325</name>
</gene>
<sequence length="93" mass="10758">MLTVKDIEKLAELARIDIPTEEKETLRKEVEAILGYVGEIQKVAGESAEKEIPNHRNVFREDSNPHLSGEFTKELLEEVPRRQDEYVKVKKIL</sequence>
<dbReference type="AlphaFoldDB" id="A0A1G2MSR9"/>
<dbReference type="InterPro" id="IPR036113">
    <property type="entry name" value="Asp/Glu-ADT_sf_sub_c"/>
</dbReference>
<dbReference type="NCBIfam" id="TIGR00135">
    <property type="entry name" value="gatC"/>
    <property type="match status" value="1"/>
</dbReference>
<dbReference type="InterPro" id="IPR003837">
    <property type="entry name" value="GatC"/>
</dbReference>
<accession>A0A1G2MSR9</accession>
<dbReference type="Gene3D" id="1.10.20.60">
    <property type="entry name" value="Glu-tRNAGln amidotransferase C subunit, N-terminal domain"/>
    <property type="match status" value="1"/>
</dbReference>
<organism evidence="1 2">
    <name type="scientific">Candidatus Taylorbacteria bacterium RIFCSPHIGHO2_02_FULL_45_35</name>
    <dbReference type="NCBI Taxonomy" id="1802311"/>
    <lineage>
        <taxon>Bacteria</taxon>
        <taxon>Candidatus Tayloriibacteriota</taxon>
    </lineage>
</organism>
<comment type="caution">
    <text evidence="1">The sequence shown here is derived from an EMBL/GenBank/DDBJ whole genome shotgun (WGS) entry which is preliminary data.</text>
</comment>
<dbReference type="GO" id="GO:0006450">
    <property type="term" value="P:regulation of translational fidelity"/>
    <property type="evidence" value="ECO:0007669"/>
    <property type="project" value="InterPro"/>
</dbReference>
<protein>
    <recommendedName>
        <fullName evidence="3">Aspartyl/glutamyl-tRNA(Asn/Gln) amidotransferase subunit C</fullName>
    </recommendedName>
</protein>
<name>A0A1G2MSR9_9BACT</name>
<proteinExistence type="predicted"/>
<dbReference type="Pfam" id="PF02686">
    <property type="entry name" value="GatC"/>
    <property type="match status" value="1"/>
</dbReference>
<evidence type="ECO:0000313" key="1">
    <source>
        <dbReference type="EMBL" id="OHA26269.1"/>
    </source>
</evidence>
<dbReference type="SUPFAM" id="SSF141000">
    <property type="entry name" value="Glu-tRNAGln amidotransferase C subunit"/>
    <property type="match status" value="1"/>
</dbReference>
<evidence type="ECO:0008006" key="3">
    <source>
        <dbReference type="Google" id="ProtNLM"/>
    </source>
</evidence>
<evidence type="ECO:0000313" key="2">
    <source>
        <dbReference type="Proteomes" id="UP000177943"/>
    </source>
</evidence>
<dbReference type="EMBL" id="MHRP01000034">
    <property type="protein sequence ID" value="OHA26269.1"/>
    <property type="molecule type" value="Genomic_DNA"/>
</dbReference>
<dbReference type="Proteomes" id="UP000177943">
    <property type="component" value="Unassembled WGS sequence"/>
</dbReference>